<dbReference type="Proteomes" id="UP000267096">
    <property type="component" value="Unassembled WGS sequence"/>
</dbReference>
<dbReference type="AlphaFoldDB" id="A0A0M3KDS2"/>
<reference evidence="1 2" key="2">
    <citation type="submission" date="2018-11" db="EMBL/GenBank/DDBJ databases">
        <authorList>
            <consortium name="Pathogen Informatics"/>
        </authorList>
    </citation>
    <scope>NUCLEOTIDE SEQUENCE [LARGE SCALE GENOMIC DNA]</scope>
</reference>
<protein>
    <submittedName>
        <fullName evidence="3">Phosphopantothenate--cysteine ligase (inferred by orthology to a human protein)</fullName>
    </submittedName>
</protein>
<dbReference type="InterPro" id="IPR035929">
    <property type="entry name" value="CoaB-like_sf"/>
</dbReference>
<dbReference type="SUPFAM" id="SSF102645">
    <property type="entry name" value="CoaB-like"/>
    <property type="match status" value="1"/>
</dbReference>
<dbReference type="Gene3D" id="3.40.50.10300">
    <property type="entry name" value="CoaB-like"/>
    <property type="match status" value="1"/>
</dbReference>
<gene>
    <name evidence="1" type="ORF">ASIM_LOCUS18519</name>
</gene>
<organism evidence="3">
    <name type="scientific">Anisakis simplex</name>
    <name type="common">Herring worm</name>
    <dbReference type="NCBI Taxonomy" id="6269"/>
    <lineage>
        <taxon>Eukaryota</taxon>
        <taxon>Metazoa</taxon>
        <taxon>Ecdysozoa</taxon>
        <taxon>Nematoda</taxon>
        <taxon>Chromadorea</taxon>
        <taxon>Rhabditida</taxon>
        <taxon>Spirurina</taxon>
        <taxon>Ascaridomorpha</taxon>
        <taxon>Ascaridoidea</taxon>
        <taxon>Anisakidae</taxon>
        <taxon>Anisakis</taxon>
        <taxon>Anisakis simplex complex</taxon>
    </lineage>
</organism>
<reference evidence="3" key="1">
    <citation type="submission" date="2017-02" db="UniProtKB">
        <authorList>
            <consortium name="WormBaseParasite"/>
        </authorList>
    </citation>
    <scope>IDENTIFICATION</scope>
</reference>
<evidence type="ECO:0000313" key="3">
    <source>
        <dbReference type="WBParaSite" id="ASIM_0001912501-mRNA-1"/>
    </source>
</evidence>
<dbReference type="OrthoDB" id="70224at2759"/>
<proteinExistence type="predicted"/>
<accession>A0A0M3KDS2</accession>
<keyword evidence="2" id="KW-1185">Reference proteome</keyword>
<evidence type="ECO:0000313" key="2">
    <source>
        <dbReference type="Proteomes" id="UP000267096"/>
    </source>
</evidence>
<sequence length="56" mass="5962">MASSTLETDLDGFLKRNSANRIALVTSGGTRVPLEKNAVRFIDNFSMGTRGSASAE</sequence>
<evidence type="ECO:0000313" key="1">
    <source>
        <dbReference type="EMBL" id="VDK65121.1"/>
    </source>
</evidence>
<dbReference type="EMBL" id="UYRR01035636">
    <property type="protein sequence ID" value="VDK65121.1"/>
    <property type="molecule type" value="Genomic_DNA"/>
</dbReference>
<name>A0A0M3KDS2_ANISI</name>
<dbReference type="WBParaSite" id="ASIM_0001912501-mRNA-1">
    <property type="protein sequence ID" value="ASIM_0001912501-mRNA-1"/>
    <property type="gene ID" value="ASIM_0001912501"/>
</dbReference>